<feature type="transmembrane region" description="Helical" evidence="1">
    <location>
        <begin position="444"/>
        <end position="463"/>
    </location>
</feature>
<protein>
    <submittedName>
        <fullName evidence="2">Uncharacterized protein</fullName>
    </submittedName>
</protein>
<accession>A0A9W9R964</accession>
<name>A0A9W9R964_9EURO</name>
<evidence type="ECO:0000313" key="2">
    <source>
        <dbReference type="EMBL" id="KAJ5356012.1"/>
    </source>
</evidence>
<dbReference type="PANTHER" id="PTHR33973:SF4">
    <property type="entry name" value="OS07G0153300 PROTEIN"/>
    <property type="match status" value="1"/>
</dbReference>
<keyword evidence="1" id="KW-0472">Membrane</keyword>
<dbReference type="InterPro" id="IPR010775">
    <property type="entry name" value="DUF1365"/>
</dbReference>
<evidence type="ECO:0000256" key="1">
    <source>
        <dbReference type="SAM" id="Phobius"/>
    </source>
</evidence>
<dbReference type="RefSeq" id="XP_056574159.1">
    <property type="nucleotide sequence ID" value="XM_056728344.1"/>
</dbReference>
<keyword evidence="3" id="KW-1185">Reference proteome</keyword>
<dbReference type="PANTHER" id="PTHR33973">
    <property type="entry name" value="OS07G0153300 PROTEIN"/>
    <property type="match status" value="1"/>
</dbReference>
<dbReference type="OrthoDB" id="3340520at2759"/>
<dbReference type="Pfam" id="PF07103">
    <property type="entry name" value="DUF1365"/>
    <property type="match status" value="1"/>
</dbReference>
<organism evidence="2 3">
    <name type="scientific">Penicillium concentricum</name>
    <dbReference type="NCBI Taxonomy" id="293559"/>
    <lineage>
        <taxon>Eukaryota</taxon>
        <taxon>Fungi</taxon>
        <taxon>Dikarya</taxon>
        <taxon>Ascomycota</taxon>
        <taxon>Pezizomycotina</taxon>
        <taxon>Eurotiomycetes</taxon>
        <taxon>Eurotiomycetidae</taxon>
        <taxon>Eurotiales</taxon>
        <taxon>Aspergillaceae</taxon>
        <taxon>Penicillium</taxon>
    </lineage>
</organism>
<evidence type="ECO:0000313" key="3">
    <source>
        <dbReference type="Proteomes" id="UP001147752"/>
    </source>
</evidence>
<sequence>MLPYIKSLRRFFTWFSFDPVRYLQRGDNENGLRDKLDRFLRSQKKDPARWPYAYLLSVPRFLWWERSVVSFWYLYSPSQELDAMIMEINNSFDEKRNVFFQLEPESDKLVTKIDDLEREPKYLDKKKSVMSLPSLASARFYKAVWEKGIFASPFEKVDASIFTRVIDPLQISLSKPTVTIIKFVSFGPAGESRMVTRISCPEPPIDPVNVTATHLVRSIFMWTSLGTLTTPRIIFQALNIQYWKGLMQMIDRPMIRPGSVARHPTSIERRLEPFWRAFLSRCVERFPEPLELIYIPSTSISNDHVRFLSPSAGMGSNVAVKRLTVEAVDPGFYTRIVNYADIWEGISHEQQQKGSCADATSSPLVVSDLQLLRTLVFPFQKRMSAIPVGLCFTLANVLAWCRGSRSQMDSFVLSSTAPFVYPSYTECVIRLGLLRRFALNSQPLLWIYGVLARWILLGLALSICSMMGVVPATYLPMASFIMYLFLWNIGRVEIRAQLFPLSF</sequence>
<proteinExistence type="predicted"/>
<dbReference type="GeneID" id="81467527"/>
<dbReference type="AlphaFoldDB" id="A0A9W9R964"/>
<dbReference type="Proteomes" id="UP001147752">
    <property type="component" value="Unassembled WGS sequence"/>
</dbReference>
<feature type="transmembrane region" description="Helical" evidence="1">
    <location>
        <begin position="383"/>
        <end position="401"/>
    </location>
</feature>
<feature type="transmembrane region" description="Helical" evidence="1">
    <location>
        <begin position="469"/>
        <end position="489"/>
    </location>
</feature>
<keyword evidence="1" id="KW-0812">Transmembrane</keyword>
<reference evidence="2" key="1">
    <citation type="submission" date="2022-12" db="EMBL/GenBank/DDBJ databases">
        <authorList>
            <person name="Petersen C."/>
        </authorList>
    </citation>
    <scope>NUCLEOTIDE SEQUENCE</scope>
    <source>
        <strain evidence="2">IBT 3081</strain>
    </source>
</reference>
<reference evidence="2" key="2">
    <citation type="journal article" date="2023" name="IMA Fungus">
        <title>Comparative genomic study of the Penicillium genus elucidates a diverse pangenome and 15 lateral gene transfer events.</title>
        <authorList>
            <person name="Petersen C."/>
            <person name="Sorensen T."/>
            <person name="Nielsen M.R."/>
            <person name="Sondergaard T.E."/>
            <person name="Sorensen J.L."/>
            <person name="Fitzpatrick D.A."/>
            <person name="Frisvad J.C."/>
            <person name="Nielsen K.L."/>
        </authorList>
    </citation>
    <scope>NUCLEOTIDE SEQUENCE</scope>
    <source>
        <strain evidence="2">IBT 3081</strain>
    </source>
</reference>
<comment type="caution">
    <text evidence="2">The sequence shown here is derived from an EMBL/GenBank/DDBJ whole genome shotgun (WGS) entry which is preliminary data.</text>
</comment>
<keyword evidence="1" id="KW-1133">Transmembrane helix</keyword>
<gene>
    <name evidence="2" type="ORF">N7517_010621</name>
</gene>
<dbReference type="EMBL" id="JAPZBT010000006">
    <property type="protein sequence ID" value="KAJ5356012.1"/>
    <property type="molecule type" value="Genomic_DNA"/>
</dbReference>